<dbReference type="PANTHER" id="PTHR11804:SF84">
    <property type="entry name" value="SACCHAROLYSIN"/>
    <property type="match status" value="1"/>
</dbReference>
<dbReference type="STRING" id="1802315.A3F51_01195"/>
<evidence type="ECO:0000313" key="2">
    <source>
        <dbReference type="Proteomes" id="UP000178089"/>
    </source>
</evidence>
<dbReference type="GO" id="GO:0006518">
    <property type="term" value="P:peptide metabolic process"/>
    <property type="evidence" value="ECO:0007669"/>
    <property type="project" value="TreeGrafter"/>
</dbReference>
<evidence type="ECO:0000313" key="1">
    <source>
        <dbReference type="EMBL" id="OHA29212.1"/>
    </source>
</evidence>
<name>A0A1G2N1K3_9BACT</name>
<protein>
    <recommendedName>
        <fullName evidence="3">Peptidase M3A/M3B catalytic domain-containing protein</fullName>
    </recommendedName>
</protein>
<organism evidence="1 2">
    <name type="scientific">Candidatus Taylorbacteria bacterium RIFCSPHIGHO2_12_FULL_45_16</name>
    <dbReference type="NCBI Taxonomy" id="1802315"/>
    <lineage>
        <taxon>Bacteria</taxon>
        <taxon>Candidatus Tayloriibacteriota</taxon>
    </lineage>
</organism>
<dbReference type="AlphaFoldDB" id="A0A1G2N1K3"/>
<dbReference type="Gene3D" id="1.10.1370.30">
    <property type="match status" value="2"/>
</dbReference>
<dbReference type="PANTHER" id="PTHR11804">
    <property type="entry name" value="PROTEASE M3 THIMET OLIGOPEPTIDASE-RELATED"/>
    <property type="match status" value="1"/>
</dbReference>
<dbReference type="GO" id="GO:0004222">
    <property type="term" value="F:metalloendopeptidase activity"/>
    <property type="evidence" value="ECO:0007669"/>
    <property type="project" value="InterPro"/>
</dbReference>
<comment type="caution">
    <text evidence="1">The sequence shown here is derived from an EMBL/GenBank/DDBJ whole genome shotgun (WGS) entry which is preliminary data.</text>
</comment>
<dbReference type="InterPro" id="IPR045090">
    <property type="entry name" value="Pept_M3A_M3B"/>
</dbReference>
<evidence type="ECO:0008006" key="3">
    <source>
        <dbReference type="Google" id="ProtNLM"/>
    </source>
</evidence>
<sequence length="617" mass="72027">MKKNSPENKLDILSSRFSSAKDLLDYLNESYNKLHTKYENYFWLSYMGDHSVDALMNKAQIRRDSFRSNAVLKTETDYHLKKSSGEYKNRLKSWNHFFGLYQTPVQAVPFKKKAIELETKILRKRTKRTEGYIDPRTHKFVEASENKMRAVMRTNPDEATRQACFEAMEKLPLDYIDEYVEVVRVRNEFARTLGYADFYEYKARIDENMSKKELFSVFEDVYEKTKYAFKNVRQIEKTRPGLRKPWNFAYMMTGDFVEKEDQYFQFENVLSYWGRSFAALGIDFQGGEVRLDLLDRKGKSNNGFCHYPKLVQYKDGRRISGSSGFSSNAIPRQVGSGAQGIHTVFHEGGHAADRLNSFQKDACVNSEYPPSTVSWAETHSMFMDTISSSVEWRTRYAKNDAGDPYPFELFEKEARALHMLRPLDMMSICFVVFFEKEIYECKNLTREFVIKAAQKASKKYLDRSLNSISILNVPHIYSWESSAYYHGYGLAKLGVSQWREYFFKKYGYIVDNPKIGEELKKIWSYASVYSAKKLIFMATGKKLSPDAFIRDVTRPIDDIIVDAKAKIRRLDKVRRHTRPINLGGKIIMMHGKKKITDNSTSFESMDKKYKAWLRTAS</sequence>
<accession>A0A1G2N1K3</accession>
<dbReference type="GO" id="GO:0006508">
    <property type="term" value="P:proteolysis"/>
    <property type="evidence" value="ECO:0007669"/>
    <property type="project" value="InterPro"/>
</dbReference>
<reference evidence="1 2" key="1">
    <citation type="journal article" date="2016" name="Nat. Commun.">
        <title>Thousands of microbial genomes shed light on interconnected biogeochemical processes in an aquifer system.</title>
        <authorList>
            <person name="Anantharaman K."/>
            <person name="Brown C.T."/>
            <person name="Hug L.A."/>
            <person name="Sharon I."/>
            <person name="Castelle C.J."/>
            <person name="Probst A.J."/>
            <person name="Thomas B.C."/>
            <person name="Singh A."/>
            <person name="Wilkins M.J."/>
            <person name="Karaoz U."/>
            <person name="Brodie E.L."/>
            <person name="Williams K.H."/>
            <person name="Hubbard S.S."/>
            <person name="Banfield J.F."/>
        </authorList>
    </citation>
    <scope>NUCLEOTIDE SEQUENCE [LARGE SCALE GENOMIC DNA]</scope>
</reference>
<dbReference type="EMBL" id="MHRT01000005">
    <property type="protein sequence ID" value="OHA29212.1"/>
    <property type="molecule type" value="Genomic_DNA"/>
</dbReference>
<dbReference type="Proteomes" id="UP000178089">
    <property type="component" value="Unassembled WGS sequence"/>
</dbReference>
<proteinExistence type="predicted"/>
<dbReference type="SUPFAM" id="SSF55486">
    <property type="entry name" value="Metalloproteases ('zincins'), catalytic domain"/>
    <property type="match status" value="1"/>
</dbReference>
<gene>
    <name evidence="1" type="ORF">A3F51_01195</name>
</gene>